<accession>A0ABD7IUG4</accession>
<protein>
    <submittedName>
        <fullName evidence="2">ImmA/IrrE family metallo-endopeptidase</fullName>
    </submittedName>
</protein>
<name>A0ABD7IUG4_LACPE</name>
<dbReference type="AlphaFoldDB" id="A0ABD7IUG4"/>
<dbReference type="InterPro" id="IPR010359">
    <property type="entry name" value="IrrE_HExxH"/>
</dbReference>
<dbReference type="Gene3D" id="1.10.10.2910">
    <property type="match status" value="1"/>
</dbReference>
<sequence length="141" mass="16476">MNDKFEVFMERLLQYAFDSKIGYILTKKLEPYTPSVAVPEDNQIIINMNWHNHDEIPFSLAHEIGHFVNGDTGTLYYTSNTFMQKSEREANLRALELILPIYADINQGMVPNNYQTVMNQLQIPQCLDSDVRVQLFKMDFH</sequence>
<proteinExistence type="predicted"/>
<evidence type="ECO:0000313" key="3">
    <source>
        <dbReference type="Proteomes" id="UP000276249"/>
    </source>
</evidence>
<evidence type="ECO:0000259" key="1">
    <source>
        <dbReference type="Pfam" id="PF06114"/>
    </source>
</evidence>
<evidence type="ECO:0000313" key="2">
    <source>
        <dbReference type="EMBL" id="RMW51738.1"/>
    </source>
</evidence>
<reference evidence="2 3" key="1">
    <citation type="submission" date="2018-10" db="EMBL/GenBank/DDBJ databases">
        <title>Genome sequences of five Lactobacillus pentosus strains isolated from brines of traditionally fermented spanish-style green table olives and differences between them.</title>
        <authorList>
            <person name="Jimenez Diaz R."/>
        </authorList>
    </citation>
    <scope>NUCLEOTIDE SEQUENCE [LARGE SCALE GENOMIC DNA]</scope>
    <source>
        <strain evidence="2 3">IG10</strain>
    </source>
</reference>
<comment type="caution">
    <text evidence="2">The sequence shown here is derived from an EMBL/GenBank/DDBJ whole genome shotgun (WGS) entry which is preliminary data.</text>
</comment>
<dbReference type="EMBL" id="RDCJ01000020">
    <property type="protein sequence ID" value="RMW51738.1"/>
    <property type="molecule type" value="Genomic_DNA"/>
</dbReference>
<dbReference type="Pfam" id="PF06114">
    <property type="entry name" value="Peptidase_M78"/>
    <property type="match status" value="1"/>
</dbReference>
<feature type="domain" description="IrrE N-terminal-like" evidence="1">
    <location>
        <begin position="41"/>
        <end position="100"/>
    </location>
</feature>
<dbReference type="RefSeq" id="WP_122217511.1">
    <property type="nucleotide sequence ID" value="NZ_RDCJ01000020.1"/>
</dbReference>
<gene>
    <name evidence="2" type="ORF">D6U18_01600</name>
</gene>
<organism evidence="2 3">
    <name type="scientific">Lactiplantibacillus pentosus</name>
    <name type="common">Lactobacillus pentosus</name>
    <dbReference type="NCBI Taxonomy" id="1589"/>
    <lineage>
        <taxon>Bacteria</taxon>
        <taxon>Bacillati</taxon>
        <taxon>Bacillota</taxon>
        <taxon>Bacilli</taxon>
        <taxon>Lactobacillales</taxon>
        <taxon>Lactobacillaceae</taxon>
        <taxon>Lactiplantibacillus</taxon>
    </lineage>
</organism>
<dbReference type="Proteomes" id="UP000276249">
    <property type="component" value="Unassembled WGS sequence"/>
</dbReference>